<evidence type="ECO:0000313" key="13">
    <source>
        <dbReference type="EMBL" id="BAI52996.1"/>
    </source>
</evidence>
<evidence type="ECO:0000256" key="12">
    <source>
        <dbReference type="SAM" id="Phobius"/>
    </source>
</evidence>
<comment type="function">
    <text evidence="10">Core subunit of the mitochondrial membrane respiratory chain NADH dehydrogenase (Complex I) which catalyzes electron transfer from NADH through the respiratory chain, using ubiquinone as an electron acceptor. Part of the enzyme membrane arm which is embedded in the lipid bilayer and involved in proton translocation.</text>
</comment>
<sequence>MHTYYALMAAALLSLIGISMNQAHFLSTLLSLETMTLILFLLMALPPLCWTNMVLTPMLMMSMCACEAGAGLTLMTVTTRKHANDQLANLNLLKC</sequence>
<evidence type="ECO:0000256" key="5">
    <source>
        <dbReference type="ARBA" id="ARBA00022967"/>
    </source>
</evidence>
<evidence type="ECO:0000256" key="9">
    <source>
        <dbReference type="ARBA" id="ARBA00031586"/>
    </source>
</evidence>
<comment type="catalytic activity">
    <reaction evidence="11">
        <text>a ubiquinone + NADH + 5 H(+)(in) = a ubiquinol + NAD(+) + 4 H(+)(out)</text>
        <dbReference type="Rhea" id="RHEA:29091"/>
        <dbReference type="Rhea" id="RHEA-COMP:9565"/>
        <dbReference type="Rhea" id="RHEA-COMP:9566"/>
        <dbReference type="ChEBI" id="CHEBI:15378"/>
        <dbReference type="ChEBI" id="CHEBI:16389"/>
        <dbReference type="ChEBI" id="CHEBI:17976"/>
        <dbReference type="ChEBI" id="CHEBI:57540"/>
        <dbReference type="ChEBI" id="CHEBI:57945"/>
        <dbReference type="EC" id="7.1.1.2"/>
    </reaction>
    <physiologicalReaction direction="left-to-right" evidence="11">
        <dbReference type="Rhea" id="RHEA:29092"/>
    </physiologicalReaction>
</comment>
<comment type="subcellular location">
    <subcellularLocation>
        <location evidence="1">Membrane</location>
        <topology evidence="1">Multi-pass membrane protein</topology>
    </subcellularLocation>
</comment>
<accession>D1MV82</accession>
<keyword evidence="7" id="KW-0520">NAD</keyword>
<dbReference type="InterPro" id="IPR039428">
    <property type="entry name" value="NUOK/Mnh_C1-like"/>
</dbReference>
<dbReference type="RefSeq" id="YP_003345029.1">
    <property type="nucleotide sequence ID" value="NC_013603.2"/>
</dbReference>
<dbReference type="EMBL" id="AB262447">
    <property type="protein sequence ID" value="BAI52996.1"/>
    <property type="molecule type" value="Genomic_DNA"/>
</dbReference>
<gene>
    <name evidence="13" type="primary">ND4L</name>
</gene>
<evidence type="ECO:0000256" key="7">
    <source>
        <dbReference type="ARBA" id="ARBA00023027"/>
    </source>
</evidence>
<comment type="similarity">
    <text evidence="2">Belongs to the complex I subunit 4L family.</text>
</comment>
<reference evidence="13" key="1">
    <citation type="submission" date="2006-06" db="EMBL/GenBank/DDBJ databases">
        <title>Molecular phylogeny of Agamidae.</title>
        <authorList>
            <person name="Amer S.A."/>
            <person name="Kumazawa Y."/>
        </authorList>
    </citation>
    <scope>NUCLEOTIDE SEQUENCE</scope>
    <source>
        <tissue evidence="13">Muscle</tissue>
    </source>
</reference>
<keyword evidence="6 12" id="KW-1133">Transmembrane helix</keyword>
<name>D1MV82_9SAUR</name>
<organism evidence="13">
    <name type="scientific">Pseudotrapelus sinaitus</name>
    <name type="common">Sinai agama</name>
    <dbReference type="NCBI Taxonomy" id="118229"/>
    <lineage>
        <taxon>Eukaryota</taxon>
        <taxon>Metazoa</taxon>
        <taxon>Chordata</taxon>
        <taxon>Craniata</taxon>
        <taxon>Vertebrata</taxon>
        <taxon>Euteleostomi</taxon>
        <taxon>Lepidosauria</taxon>
        <taxon>Squamata</taxon>
        <taxon>Bifurcata</taxon>
        <taxon>Unidentata</taxon>
        <taxon>Episquamata</taxon>
        <taxon>Toxicofera</taxon>
        <taxon>Iguania</taxon>
        <taxon>Acrodonta</taxon>
        <taxon>Agamidae</taxon>
        <taxon>Agaminae</taxon>
        <taxon>Pseudotrapelus</taxon>
    </lineage>
</organism>
<feature type="transmembrane region" description="Helical" evidence="12">
    <location>
        <begin position="35"/>
        <end position="55"/>
    </location>
</feature>
<dbReference type="GO" id="GO:0016020">
    <property type="term" value="C:membrane"/>
    <property type="evidence" value="ECO:0007669"/>
    <property type="project" value="UniProtKB-SubCell"/>
</dbReference>
<evidence type="ECO:0000256" key="2">
    <source>
        <dbReference type="ARBA" id="ARBA00010519"/>
    </source>
</evidence>
<dbReference type="GO" id="GO:0008137">
    <property type="term" value="F:NADH dehydrogenase (ubiquinone) activity"/>
    <property type="evidence" value="ECO:0007669"/>
    <property type="project" value="UniProtKB-EC"/>
</dbReference>
<keyword evidence="4 12" id="KW-0812">Transmembrane</keyword>
<dbReference type="GeneID" id="8673031"/>
<evidence type="ECO:0000256" key="8">
    <source>
        <dbReference type="ARBA" id="ARBA00023136"/>
    </source>
</evidence>
<geneLocation type="mitochondrion" evidence="13"/>
<dbReference type="CTD" id="4539"/>
<protein>
    <recommendedName>
        <fullName evidence="3">NADH-ubiquinone oxidoreductase chain 4L</fullName>
    </recommendedName>
    <alternativeName>
        <fullName evidence="9">NADH dehydrogenase subunit 4L</fullName>
    </alternativeName>
</protein>
<proteinExistence type="inferred from homology"/>
<dbReference type="Pfam" id="PF00420">
    <property type="entry name" value="Oxidored_q2"/>
    <property type="match status" value="1"/>
</dbReference>
<evidence type="ECO:0000256" key="6">
    <source>
        <dbReference type="ARBA" id="ARBA00022989"/>
    </source>
</evidence>
<evidence type="ECO:0000256" key="10">
    <source>
        <dbReference type="ARBA" id="ARBA00043911"/>
    </source>
</evidence>
<dbReference type="Gene3D" id="1.10.287.3510">
    <property type="match status" value="1"/>
</dbReference>
<evidence type="ECO:0000256" key="11">
    <source>
        <dbReference type="ARBA" id="ARBA00048769"/>
    </source>
</evidence>
<keyword evidence="5" id="KW-1278">Translocase</keyword>
<evidence type="ECO:0000256" key="4">
    <source>
        <dbReference type="ARBA" id="ARBA00022692"/>
    </source>
</evidence>
<dbReference type="AlphaFoldDB" id="D1MV82"/>
<evidence type="ECO:0000256" key="3">
    <source>
        <dbReference type="ARBA" id="ARBA00016612"/>
    </source>
</evidence>
<keyword evidence="8 12" id="KW-0472">Membrane</keyword>
<keyword evidence="13" id="KW-0496">Mitochondrion</keyword>
<evidence type="ECO:0000256" key="1">
    <source>
        <dbReference type="ARBA" id="ARBA00004141"/>
    </source>
</evidence>